<evidence type="ECO:0008006" key="9">
    <source>
        <dbReference type="Google" id="ProtNLM"/>
    </source>
</evidence>
<keyword evidence="2 6" id="KW-0812">Transmembrane</keyword>
<feature type="transmembrane region" description="Helical" evidence="6">
    <location>
        <begin position="132"/>
        <end position="157"/>
    </location>
</feature>
<feature type="compositionally biased region" description="Polar residues" evidence="5">
    <location>
        <begin position="1"/>
        <end position="10"/>
    </location>
</feature>
<sequence>MTLDTHTPVSPDTRGPQATPPDLPGKEESDSWAVHFEPGKSINPKNWGVGHRWFLTVVAGVLVFNSTLASSAPTGIVDGMIDYFGFSQEVCTLGWTSYPSIHWMIPVLAGAFIGIGTLGMFVSLFNYIIDVYLWSAASALVAVTIVRSHFGAAFSLFATQMYEKLGTQWASTLLGFLNLLMVPIPVVLMRYGHLLRAQSKFSPNRAGIVDEGGKCRRSGCEMTIAR</sequence>
<dbReference type="Proteomes" id="UP000094819">
    <property type="component" value="Unassembled WGS sequence"/>
</dbReference>
<comment type="subcellular location">
    <subcellularLocation>
        <location evidence="1">Membrane</location>
        <topology evidence="1">Multi-pass membrane protein</topology>
    </subcellularLocation>
</comment>
<dbReference type="GO" id="GO:0005886">
    <property type="term" value="C:plasma membrane"/>
    <property type="evidence" value="ECO:0007669"/>
    <property type="project" value="TreeGrafter"/>
</dbReference>
<keyword evidence="8" id="KW-1185">Reference proteome</keyword>
<proteinExistence type="predicted"/>
<evidence type="ECO:0000256" key="4">
    <source>
        <dbReference type="ARBA" id="ARBA00023136"/>
    </source>
</evidence>
<evidence type="ECO:0000256" key="5">
    <source>
        <dbReference type="SAM" id="MobiDB-lite"/>
    </source>
</evidence>
<dbReference type="EMBL" id="AWGH01000020">
    <property type="protein sequence ID" value="ODN90730.1"/>
    <property type="molecule type" value="Genomic_DNA"/>
</dbReference>
<comment type="caution">
    <text evidence="7">The sequence shown here is derived from an EMBL/GenBank/DDBJ whole genome shotgun (WGS) entry which is preliminary data.</text>
</comment>
<feature type="transmembrane region" description="Helical" evidence="6">
    <location>
        <begin position="103"/>
        <end position="125"/>
    </location>
</feature>
<evidence type="ECO:0000256" key="3">
    <source>
        <dbReference type="ARBA" id="ARBA00022989"/>
    </source>
</evidence>
<evidence type="ECO:0000256" key="2">
    <source>
        <dbReference type="ARBA" id="ARBA00022692"/>
    </source>
</evidence>
<dbReference type="PANTHER" id="PTHR23502:SF173">
    <property type="entry name" value="MFS-MULTIDRUG-RESISTANCE TRANSPORTER-RELATED"/>
    <property type="match status" value="1"/>
</dbReference>
<dbReference type="GeneID" id="30195258"/>
<evidence type="ECO:0000256" key="6">
    <source>
        <dbReference type="SAM" id="Phobius"/>
    </source>
</evidence>
<evidence type="ECO:0000256" key="1">
    <source>
        <dbReference type="ARBA" id="ARBA00004141"/>
    </source>
</evidence>
<reference evidence="7 8" key="1">
    <citation type="submission" date="2016-06" db="EMBL/GenBank/DDBJ databases">
        <title>Evolution of pathogenesis and genome organization in the Tremellales.</title>
        <authorList>
            <person name="Cuomo C."/>
            <person name="Litvintseva A."/>
            <person name="Heitman J."/>
            <person name="Chen Y."/>
            <person name="Sun S."/>
            <person name="Springer D."/>
            <person name="Dromer F."/>
            <person name="Young S."/>
            <person name="Zeng Q."/>
            <person name="Chapman S."/>
            <person name="Gujja S."/>
            <person name="Saif S."/>
            <person name="Birren B."/>
        </authorList>
    </citation>
    <scope>NUCLEOTIDE SEQUENCE [LARGE SCALE GENOMIC DNA]</scope>
    <source>
        <strain evidence="7 8">CBS 7118</strain>
    </source>
</reference>
<evidence type="ECO:0000313" key="7">
    <source>
        <dbReference type="EMBL" id="ODN90730.1"/>
    </source>
</evidence>
<gene>
    <name evidence="7" type="ORF">L198_06046</name>
</gene>
<name>A0A1E3IQ49_9TREE</name>
<dbReference type="PANTHER" id="PTHR23502">
    <property type="entry name" value="MAJOR FACILITATOR SUPERFAMILY"/>
    <property type="match status" value="1"/>
</dbReference>
<evidence type="ECO:0000313" key="8">
    <source>
        <dbReference type="Proteomes" id="UP000094819"/>
    </source>
</evidence>
<dbReference type="RefSeq" id="XP_019029832.1">
    <property type="nucleotide sequence ID" value="XM_019178113.1"/>
</dbReference>
<dbReference type="OrthoDB" id="3561359at2759"/>
<protein>
    <recommendedName>
        <fullName evidence="9">Major facilitator superfamily (MFS) profile domain-containing protein</fullName>
    </recommendedName>
</protein>
<feature type="region of interest" description="Disordered" evidence="5">
    <location>
        <begin position="1"/>
        <end position="30"/>
    </location>
</feature>
<dbReference type="AlphaFoldDB" id="A0A1E3IQ49"/>
<dbReference type="GO" id="GO:0022857">
    <property type="term" value="F:transmembrane transporter activity"/>
    <property type="evidence" value="ECO:0007669"/>
    <property type="project" value="TreeGrafter"/>
</dbReference>
<accession>A0A1E3IQ49</accession>
<organism evidence="7 8">
    <name type="scientific">Cryptococcus wingfieldii CBS 7118</name>
    <dbReference type="NCBI Taxonomy" id="1295528"/>
    <lineage>
        <taxon>Eukaryota</taxon>
        <taxon>Fungi</taxon>
        <taxon>Dikarya</taxon>
        <taxon>Basidiomycota</taxon>
        <taxon>Agaricomycotina</taxon>
        <taxon>Tremellomycetes</taxon>
        <taxon>Tremellales</taxon>
        <taxon>Cryptococcaceae</taxon>
        <taxon>Cryptococcus</taxon>
    </lineage>
</organism>
<keyword evidence="4 6" id="KW-0472">Membrane</keyword>
<feature type="transmembrane region" description="Helical" evidence="6">
    <location>
        <begin position="169"/>
        <end position="191"/>
    </location>
</feature>
<keyword evidence="3 6" id="KW-1133">Transmembrane helix</keyword>
<feature type="transmembrane region" description="Helical" evidence="6">
    <location>
        <begin position="53"/>
        <end position="72"/>
    </location>
</feature>